<comment type="caution">
    <text evidence="2">The sequence shown here is derived from an EMBL/GenBank/DDBJ whole genome shotgun (WGS) entry which is preliminary data.</text>
</comment>
<evidence type="ECO:0000313" key="3">
    <source>
        <dbReference type="Proteomes" id="UP001596527"/>
    </source>
</evidence>
<proteinExistence type="predicted"/>
<evidence type="ECO:0000313" key="2">
    <source>
        <dbReference type="EMBL" id="MFC7579858.1"/>
    </source>
</evidence>
<feature type="region of interest" description="Disordered" evidence="1">
    <location>
        <begin position="1096"/>
        <end position="1122"/>
    </location>
</feature>
<accession>A0ABW2SJM9</accession>
<sequence length="1396" mass="149921">MAASFFSRSSAASARGPQQTAGRSAPETAPVEERIGRWRRELAAVASFDGEDQAPPRLVLTQAHPGGLAQLYAEHTTRLSSLVREPSAHGRALERARAVLQRARELTAVHGVGPIHLAIGRAQWVDGVSAVSSPAMLRPAELQEDPEGDVLITLRPGAQIGEGLAQALARQRVVVDVEAVLAGARTVHGFSPSRALAALRGAGASLDRFELHDELALGVFEHPAAILLREYDRTGPLLASDLVRALGGDADARERTTQALPPPNPADRDPWEEIGVGDLTPRQQDVVEAVSAGRSLVIDAPQGADDLAVLASLVADSGARGRSTLHIAGAPSRAARLETRLRALGVDEMCLRVDGSPESGDLLRERLTEAMSDTSAVMDIAEVEAMRTRLREVRGALSSYTTYLHRPFKHFGVSAFDALQVLTDLTSVHPSPRTRVRLHEDVLVEVARDQGERTRTLLHRASALGVFSRTSAHAAWDGVVINAPEQVTDVLVRIMRLAEESLPRIRVQMSAVAGETGIVPATTVAQWEEQLQMLEGVRDVLDVFHPSIFERSAADMVIATAPRQWRREHGITMSHSQRMRLVRQARDLVRPGRHVEDLHQELLLVQERREVWRHHCDSDGWPTLPEHLDEATALAASVRDDLSHLAPMFSTAYPDLARMDITELGRLLDRLCADTEGARELPQRVAVLKDLAAAGLEGLVTDLRERHVGDDLLDAELDLAWWASILGLMLAQEPRLGGFDPTRLEGVLEEGRLLDEAQVASLAPQALQNLRRMRQQALATRPEQQADLLAAMQTRAPASELYARHPLVPHLVPVVLAVPTLVPWLVPEGRRVDLVILDDVDSLPLAELVPIVARARQVVVLSDLTTVSHGGAVAQLARALPVARLEVQPGRLNAQVAQLLQRYRTEQTGVLVPWTTNSAPVDAIWSTGSGMPAPGAVSVESSAAEVGDVVDAVVDHAVEHPDQSLAVIALNARHADRVRQAVARAVEGAPGLASFFAPDVSEPFQVVDAERARGLSRDRILLTVGFAKTPHGRVLHDFGVLSTPSGVSVLTDALRAVRGDLTVVSSIRGEEIDRSRLSAEGAHMLVDLLEMAGASSRSGEGEAAAAPGAAGQPETSAPSWPTLDVAPDRLLVDLADRLYGMGLEVVPNVGVPGGMRVPLAIGHPEVPGRLLVALLTDDQTYTAEPSLRVRDRVWPAMLEAQGWRVRTELSMAVFTDPEKEAQDIVQLVLDAVDAFNGPAGVVEVPEDAAAEIEPEPEPLEAPVADPALDAAVAQSDQARVLHDERSADPGLAGREDAPASVPAPGGAQEGGASLAGREQTPSARRGPRPAIARGLPLAAYGDDQLDELAQWLRSDGGEHSADRLVEELREALGLTRRGAQTDAVLANVVRRTAPRA</sequence>
<gene>
    <name evidence="2" type="ORF">ACFQWG_01255</name>
</gene>
<keyword evidence="3" id="KW-1185">Reference proteome</keyword>
<feature type="region of interest" description="Disordered" evidence="1">
    <location>
        <begin position="1287"/>
        <end position="1329"/>
    </location>
</feature>
<feature type="compositionally biased region" description="Basic and acidic residues" evidence="1">
    <location>
        <begin position="1287"/>
        <end position="1297"/>
    </location>
</feature>
<name>A0ABW2SJM9_9ACTO</name>
<reference evidence="3" key="1">
    <citation type="journal article" date="2019" name="Int. J. Syst. Evol. Microbiol.">
        <title>The Global Catalogue of Microorganisms (GCM) 10K type strain sequencing project: providing services to taxonomists for standard genome sequencing and annotation.</title>
        <authorList>
            <consortium name="The Broad Institute Genomics Platform"/>
            <consortium name="The Broad Institute Genome Sequencing Center for Infectious Disease"/>
            <person name="Wu L."/>
            <person name="Ma J."/>
        </authorList>
    </citation>
    <scope>NUCLEOTIDE SEQUENCE [LARGE SCALE GENOMIC DNA]</scope>
    <source>
        <strain evidence="3">CCUG 56698</strain>
    </source>
</reference>
<feature type="compositionally biased region" description="Low complexity" evidence="1">
    <location>
        <begin position="1096"/>
        <end position="1111"/>
    </location>
</feature>
<feature type="compositionally biased region" description="Low complexity" evidence="1">
    <location>
        <begin position="1"/>
        <end position="15"/>
    </location>
</feature>
<feature type="region of interest" description="Disordered" evidence="1">
    <location>
        <begin position="1"/>
        <end position="33"/>
    </location>
</feature>
<dbReference type="EMBL" id="JBHTEF010000001">
    <property type="protein sequence ID" value="MFC7579858.1"/>
    <property type="molecule type" value="Genomic_DNA"/>
</dbReference>
<evidence type="ECO:0000256" key="1">
    <source>
        <dbReference type="SAM" id="MobiDB-lite"/>
    </source>
</evidence>
<dbReference type="RefSeq" id="WP_380971398.1">
    <property type="nucleotide sequence ID" value="NZ_JBHTEF010000001.1"/>
</dbReference>
<protein>
    <submittedName>
        <fullName evidence="2">Prevent-host-death family protein</fullName>
    </submittedName>
</protein>
<dbReference type="Proteomes" id="UP001596527">
    <property type="component" value="Unassembled WGS sequence"/>
</dbReference>
<organism evidence="2 3">
    <name type="scientific">Schaalia naturae</name>
    <dbReference type="NCBI Taxonomy" id="635203"/>
    <lineage>
        <taxon>Bacteria</taxon>
        <taxon>Bacillati</taxon>
        <taxon>Actinomycetota</taxon>
        <taxon>Actinomycetes</taxon>
        <taxon>Actinomycetales</taxon>
        <taxon>Actinomycetaceae</taxon>
        <taxon>Schaalia</taxon>
    </lineage>
</organism>